<name>A0A2P2KLC3_RHIMU</name>
<organism evidence="1">
    <name type="scientific">Rhizophora mucronata</name>
    <name type="common">Asiatic mangrove</name>
    <dbReference type="NCBI Taxonomy" id="61149"/>
    <lineage>
        <taxon>Eukaryota</taxon>
        <taxon>Viridiplantae</taxon>
        <taxon>Streptophyta</taxon>
        <taxon>Embryophyta</taxon>
        <taxon>Tracheophyta</taxon>
        <taxon>Spermatophyta</taxon>
        <taxon>Magnoliopsida</taxon>
        <taxon>eudicotyledons</taxon>
        <taxon>Gunneridae</taxon>
        <taxon>Pentapetalae</taxon>
        <taxon>rosids</taxon>
        <taxon>fabids</taxon>
        <taxon>Malpighiales</taxon>
        <taxon>Rhizophoraceae</taxon>
        <taxon>Rhizophora</taxon>
    </lineage>
</organism>
<protein>
    <submittedName>
        <fullName evidence="1">Uncharacterized protein</fullName>
    </submittedName>
</protein>
<dbReference type="EMBL" id="GGEC01026006">
    <property type="protein sequence ID" value="MBX06490.1"/>
    <property type="molecule type" value="Transcribed_RNA"/>
</dbReference>
<reference evidence="1" key="1">
    <citation type="submission" date="2018-02" db="EMBL/GenBank/DDBJ databases">
        <title>Rhizophora mucronata_Transcriptome.</title>
        <authorList>
            <person name="Meera S.P."/>
            <person name="Sreeshan A."/>
            <person name="Augustine A."/>
        </authorList>
    </citation>
    <scope>NUCLEOTIDE SEQUENCE</scope>
    <source>
        <tissue evidence="1">Leaf</tissue>
    </source>
</reference>
<dbReference type="AlphaFoldDB" id="A0A2P2KLC3"/>
<proteinExistence type="predicted"/>
<sequence length="20" mass="2423">MEEDCWEIGSRFRRSETFSG</sequence>
<accession>A0A2P2KLC3</accession>
<evidence type="ECO:0000313" key="1">
    <source>
        <dbReference type="EMBL" id="MBX06490.1"/>
    </source>
</evidence>